<dbReference type="InterPro" id="IPR000718">
    <property type="entry name" value="Peptidase_M13"/>
</dbReference>
<dbReference type="AlphaFoldDB" id="A0AAQ4EHJ9"/>
<dbReference type="Proteomes" id="UP001321473">
    <property type="component" value="Unassembled WGS sequence"/>
</dbReference>
<dbReference type="PANTHER" id="PTHR11733">
    <property type="entry name" value="ZINC METALLOPROTEASE FAMILY M13 NEPRILYSIN-RELATED"/>
    <property type="match status" value="1"/>
</dbReference>
<dbReference type="SUPFAM" id="SSF55486">
    <property type="entry name" value="Metalloproteases ('zincins'), catalytic domain"/>
    <property type="match status" value="2"/>
</dbReference>
<dbReference type="EMBL" id="JARKHS020015634">
    <property type="protein sequence ID" value="KAK8774269.1"/>
    <property type="molecule type" value="Genomic_DNA"/>
</dbReference>
<proteinExistence type="predicted"/>
<dbReference type="GO" id="GO:0004222">
    <property type="term" value="F:metalloendopeptidase activity"/>
    <property type="evidence" value="ECO:0007669"/>
    <property type="project" value="InterPro"/>
</dbReference>
<dbReference type="PROSITE" id="PS51885">
    <property type="entry name" value="NEPRILYSIN"/>
    <property type="match status" value="1"/>
</dbReference>
<organism evidence="1 2">
    <name type="scientific">Amblyomma americanum</name>
    <name type="common">Lone star tick</name>
    <dbReference type="NCBI Taxonomy" id="6943"/>
    <lineage>
        <taxon>Eukaryota</taxon>
        <taxon>Metazoa</taxon>
        <taxon>Ecdysozoa</taxon>
        <taxon>Arthropoda</taxon>
        <taxon>Chelicerata</taxon>
        <taxon>Arachnida</taxon>
        <taxon>Acari</taxon>
        <taxon>Parasitiformes</taxon>
        <taxon>Ixodida</taxon>
        <taxon>Ixodoidea</taxon>
        <taxon>Ixodidae</taxon>
        <taxon>Amblyomminae</taxon>
        <taxon>Amblyomma</taxon>
    </lineage>
</organism>
<reference evidence="1 2" key="1">
    <citation type="journal article" date="2023" name="Arcadia Sci">
        <title>De novo assembly of a long-read Amblyomma americanum tick genome.</title>
        <authorList>
            <person name="Chou S."/>
            <person name="Poskanzer K.E."/>
            <person name="Rollins M."/>
            <person name="Thuy-Boun P.S."/>
        </authorList>
    </citation>
    <scope>NUCLEOTIDE SEQUENCE [LARGE SCALE GENOMIC DNA]</scope>
    <source>
        <strain evidence="1">F_SG_1</strain>
        <tissue evidence="1">Salivary glands</tissue>
    </source>
</reference>
<sequence>MPRFSGEILSGDQKPKHRQPNDVLLLSLALNQTVALVFLGALASLGAWLFAEPDVIGAPLRKCPACEEAEAFLDRVSELRVSPCDDFYEHVCGRWGAAPSFEAALTAQGHRALREALSSYPRGFTRAYATFEKLAAYYRSCYMELHRKILKAYSSRDHNESRLHGDAKLPCPTSDSATLRAGCKPWRHTRLNVTNDSTVALDAPKFLKTSLQLFAIADDTARSVYLFAHVVNAVSALYDLNVKVDGRPDVASETCLLRLNVKELSAARRSFEVSTLAPQRTVIAIREMMTLVTLQLVKRVSLNRRVETSARILLSQSLRSYSYKSVFSGPYLNMSRLKSAYKAFPATPNLYQKSMWYAHFLVPEELLYTCVDGRLLADVSQEMCLSPYVLLPPMVYGETDKFFNYASLGFLMATRIVQAFLSPKTRTEEEERAVTSLLETATECHKKAGDAKHSSDVVDALSFAFGLRATLEAYRTWSTSALKSGEKISMLRTFFRRACLTVCSQSPSGHRPHGGSYGRFSSRQACNVAVRSMPELFVAFQCRIVHNMSRNGICTLF</sequence>
<gene>
    <name evidence="1" type="ORF">V5799_011197</name>
</gene>
<keyword evidence="2" id="KW-1185">Reference proteome</keyword>
<dbReference type="PANTHER" id="PTHR11733:SF241">
    <property type="entry name" value="GH26575P-RELATED"/>
    <property type="match status" value="1"/>
</dbReference>
<dbReference type="GO" id="GO:0005886">
    <property type="term" value="C:plasma membrane"/>
    <property type="evidence" value="ECO:0007669"/>
    <property type="project" value="TreeGrafter"/>
</dbReference>
<dbReference type="InterPro" id="IPR042089">
    <property type="entry name" value="Peptidase_M13_dom_2"/>
</dbReference>
<dbReference type="GO" id="GO:0016485">
    <property type="term" value="P:protein processing"/>
    <property type="evidence" value="ECO:0007669"/>
    <property type="project" value="TreeGrafter"/>
</dbReference>
<dbReference type="Gene3D" id="3.40.390.10">
    <property type="entry name" value="Collagenase (Catalytic Domain)"/>
    <property type="match status" value="2"/>
</dbReference>
<protein>
    <submittedName>
        <fullName evidence="1">Uncharacterized protein</fullName>
    </submittedName>
</protein>
<evidence type="ECO:0000313" key="2">
    <source>
        <dbReference type="Proteomes" id="UP001321473"/>
    </source>
</evidence>
<dbReference type="InterPro" id="IPR024079">
    <property type="entry name" value="MetalloPept_cat_dom_sf"/>
</dbReference>
<name>A0AAQ4EHJ9_AMBAM</name>
<evidence type="ECO:0000313" key="1">
    <source>
        <dbReference type="EMBL" id="KAK8774269.1"/>
    </source>
</evidence>
<dbReference type="Gene3D" id="1.10.1380.10">
    <property type="entry name" value="Neutral endopeptidase , domain2"/>
    <property type="match status" value="1"/>
</dbReference>
<comment type="caution">
    <text evidence="1">The sequence shown here is derived from an EMBL/GenBank/DDBJ whole genome shotgun (WGS) entry which is preliminary data.</text>
</comment>
<accession>A0AAQ4EHJ9</accession>